<keyword evidence="1" id="KW-0812">Transmembrane</keyword>
<keyword evidence="1" id="KW-1133">Transmembrane helix</keyword>
<name>A0ABV6NEX2_9BACI</name>
<dbReference type="Proteomes" id="UP001589833">
    <property type="component" value="Unassembled WGS sequence"/>
</dbReference>
<gene>
    <name evidence="2" type="ORF">ACFFH4_09685</name>
</gene>
<reference evidence="2 3" key="1">
    <citation type="submission" date="2024-09" db="EMBL/GenBank/DDBJ databases">
        <authorList>
            <person name="Sun Q."/>
            <person name="Mori K."/>
        </authorList>
    </citation>
    <scope>NUCLEOTIDE SEQUENCE [LARGE SCALE GENOMIC DNA]</scope>
    <source>
        <strain evidence="2 3">NCAIM B.02301</strain>
    </source>
</reference>
<evidence type="ECO:0000256" key="1">
    <source>
        <dbReference type="SAM" id="Phobius"/>
    </source>
</evidence>
<dbReference type="Pfam" id="PF09964">
    <property type="entry name" value="DUF2198"/>
    <property type="match status" value="1"/>
</dbReference>
<keyword evidence="1" id="KW-0472">Membrane</keyword>
<evidence type="ECO:0000313" key="2">
    <source>
        <dbReference type="EMBL" id="MFC0559317.1"/>
    </source>
</evidence>
<dbReference type="InterPro" id="IPR019242">
    <property type="entry name" value="DUF2198"/>
</dbReference>
<protein>
    <submittedName>
        <fullName evidence="2">DUF2198 family protein</fullName>
    </submittedName>
</protein>
<dbReference type="RefSeq" id="WP_273841833.1">
    <property type="nucleotide sequence ID" value="NZ_JAQQWT010000004.1"/>
</dbReference>
<organism evidence="2 3">
    <name type="scientific">Halalkalibacter alkalisediminis</name>
    <dbReference type="NCBI Taxonomy" id="935616"/>
    <lineage>
        <taxon>Bacteria</taxon>
        <taxon>Bacillati</taxon>
        <taxon>Bacillota</taxon>
        <taxon>Bacilli</taxon>
        <taxon>Bacillales</taxon>
        <taxon>Bacillaceae</taxon>
        <taxon>Halalkalibacter</taxon>
    </lineage>
</organism>
<evidence type="ECO:0000313" key="3">
    <source>
        <dbReference type="Proteomes" id="UP001589833"/>
    </source>
</evidence>
<sequence length="72" mass="7953">MTDIVLALIIPFLLMVVVTRVAFSVIGASIVTWMVCLVVLPVQSWIVGIIAFISFVIGFFVSKERLKKKPGM</sequence>
<keyword evidence="3" id="KW-1185">Reference proteome</keyword>
<proteinExistence type="predicted"/>
<dbReference type="EMBL" id="JBHLTR010000013">
    <property type="protein sequence ID" value="MFC0559317.1"/>
    <property type="molecule type" value="Genomic_DNA"/>
</dbReference>
<comment type="caution">
    <text evidence="2">The sequence shown here is derived from an EMBL/GenBank/DDBJ whole genome shotgun (WGS) entry which is preliminary data.</text>
</comment>
<accession>A0ABV6NEX2</accession>
<feature type="transmembrane region" description="Helical" evidence="1">
    <location>
        <begin position="43"/>
        <end position="62"/>
    </location>
</feature>